<sequence>NLSFFLFFSNPSPSSVLQFIPLPFFLLANKSTWQFHQIIRCHSSSSPVVISFLPHMLRYAPSPTSNIGPLTCRFVAIAIGPKCCLDLKGLHRIWVWRLCINGDRTDSNLR</sequence>
<dbReference type="Proteomes" id="UP001154282">
    <property type="component" value="Unassembled WGS sequence"/>
</dbReference>
<evidence type="ECO:0000313" key="2">
    <source>
        <dbReference type="Proteomes" id="UP001154282"/>
    </source>
</evidence>
<gene>
    <name evidence="1" type="ORF">LITE_LOCUS4676</name>
</gene>
<organism evidence="1 2">
    <name type="scientific">Linum tenue</name>
    <dbReference type="NCBI Taxonomy" id="586396"/>
    <lineage>
        <taxon>Eukaryota</taxon>
        <taxon>Viridiplantae</taxon>
        <taxon>Streptophyta</taxon>
        <taxon>Embryophyta</taxon>
        <taxon>Tracheophyta</taxon>
        <taxon>Spermatophyta</taxon>
        <taxon>Magnoliopsida</taxon>
        <taxon>eudicotyledons</taxon>
        <taxon>Gunneridae</taxon>
        <taxon>Pentapetalae</taxon>
        <taxon>rosids</taxon>
        <taxon>fabids</taxon>
        <taxon>Malpighiales</taxon>
        <taxon>Linaceae</taxon>
        <taxon>Linum</taxon>
    </lineage>
</organism>
<feature type="non-terminal residue" evidence="1">
    <location>
        <position position="1"/>
    </location>
</feature>
<protein>
    <submittedName>
        <fullName evidence="1">Uncharacterized protein</fullName>
    </submittedName>
</protein>
<accession>A0AAV0HIN2</accession>
<dbReference type="AlphaFoldDB" id="A0AAV0HIN2"/>
<keyword evidence="2" id="KW-1185">Reference proteome</keyword>
<reference evidence="1" key="1">
    <citation type="submission" date="2022-08" db="EMBL/GenBank/DDBJ databases">
        <authorList>
            <person name="Gutierrez-Valencia J."/>
        </authorList>
    </citation>
    <scope>NUCLEOTIDE SEQUENCE</scope>
</reference>
<comment type="caution">
    <text evidence="1">The sequence shown here is derived from an EMBL/GenBank/DDBJ whole genome shotgun (WGS) entry which is preliminary data.</text>
</comment>
<evidence type="ECO:0000313" key="1">
    <source>
        <dbReference type="EMBL" id="CAI0385140.1"/>
    </source>
</evidence>
<name>A0AAV0HIN2_9ROSI</name>
<dbReference type="EMBL" id="CAMGYJ010000002">
    <property type="protein sequence ID" value="CAI0385140.1"/>
    <property type="molecule type" value="Genomic_DNA"/>
</dbReference>
<proteinExistence type="predicted"/>